<feature type="compositionally biased region" description="Basic and acidic residues" evidence="1">
    <location>
        <begin position="114"/>
        <end position="124"/>
    </location>
</feature>
<reference evidence="2 3" key="1">
    <citation type="journal article" date="2011" name="Syst. Appl. Microbiol.">
        <title>Defluviimonas denitrificans gen. nov., sp. nov., and Pararhodobacter aggregans gen. nov., sp. nov., non-phototrophic Rhodobacteraceae from the biofilter of a marine aquaculture.</title>
        <authorList>
            <person name="Foesel B.U."/>
            <person name="Drake H.L."/>
            <person name="Schramm A."/>
        </authorList>
    </citation>
    <scope>NUCLEOTIDE SEQUENCE [LARGE SCALE GENOMIC DNA]</scope>
    <source>
        <strain evidence="2 3">D1-19</strain>
    </source>
</reference>
<protein>
    <submittedName>
        <fullName evidence="2">Uncharacterized protein</fullName>
    </submittedName>
</protein>
<keyword evidence="3" id="KW-1185">Reference proteome</keyword>
<dbReference type="Proteomes" id="UP000244810">
    <property type="component" value="Unassembled WGS sequence"/>
</dbReference>
<comment type="caution">
    <text evidence="2">The sequence shown here is derived from an EMBL/GenBank/DDBJ whole genome shotgun (WGS) entry which is preliminary data.</text>
</comment>
<evidence type="ECO:0000313" key="2">
    <source>
        <dbReference type="EMBL" id="PVE47074.1"/>
    </source>
</evidence>
<evidence type="ECO:0000313" key="3">
    <source>
        <dbReference type="Proteomes" id="UP000244810"/>
    </source>
</evidence>
<feature type="region of interest" description="Disordered" evidence="1">
    <location>
        <begin position="1"/>
        <end position="124"/>
    </location>
</feature>
<dbReference type="AlphaFoldDB" id="A0A2T7UQZ4"/>
<proteinExistence type="predicted"/>
<accession>A0A2T7UQZ4</accession>
<organism evidence="2 3">
    <name type="scientific">Pararhodobacter aggregans</name>
    <dbReference type="NCBI Taxonomy" id="404875"/>
    <lineage>
        <taxon>Bacteria</taxon>
        <taxon>Pseudomonadati</taxon>
        <taxon>Pseudomonadota</taxon>
        <taxon>Alphaproteobacteria</taxon>
        <taxon>Rhodobacterales</taxon>
        <taxon>Paracoccaceae</taxon>
        <taxon>Pararhodobacter</taxon>
    </lineage>
</organism>
<dbReference type="EMBL" id="QDDR01000006">
    <property type="protein sequence ID" value="PVE47074.1"/>
    <property type="molecule type" value="Genomic_DNA"/>
</dbReference>
<gene>
    <name evidence="2" type="ORF">DDE23_12530</name>
</gene>
<name>A0A2T7UQZ4_9RHOB</name>
<feature type="compositionally biased region" description="Basic and acidic residues" evidence="1">
    <location>
        <begin position="81"/>
        <end position="94"/>
    </location>
</feature>
<feature type="compositionally biased region" description="Basic and acidic residues" evidence="1">
    <location>
        <begin position="1"/>
        <end position="17"/>
    </location>
</feature>
<evidence type="ECO:0000256" key="1">
    <source>
        <dbReference type="SAM" id="MobiDB-lite"/>
    </source>
</evidence>
<sequence length="124" mass="14215">MRRMTDRDPPADKARDRQRQRKIAANSSDKAARKHAPRIKAMGNRQTRRLDKQALSSAPEEAAGQPEGLKTRPRHWGTENAADRRAERDAERAWLDANQVGDRPGRGRAQFKPWRHEDQGPDFV</sequence>